<dbReference type="CDD" id="cd00209">
    <property type="entry name" value="DHFR"/>
    <property type="match status" value="1"/>
</dbReference>
<name>A0A177BE26_9BILA</name>
<dbReference type="GO" id="GO:0050661">
    <property type="term" value="F:NADP binding"/>
    <property type="evidence" value="ECO:0007669"/>
    <property type="project" value="InterPro"/>
</dbReference>
<protein>
    <recommendedName>
        <fullName evidence="2">dihydrofolate reductase</fullName>
        <ecNumber evidence="2">1.5.1.3</ecNumber>
    </recommendedName>
</protein>
<comment type="pathway">
    <text evidence="1">Cofactor biosynthesis; tetrahydrofolate biosynthesis; 5,6,7,8-tetrahydrofolate from 7,8-dihydrofolate: step 1/1.</text>
</comment>
<dbReference type="InterPro" id="IPR001796">
    <property type="entry name" value="DHFR_dom"/>
</dbReference>
<dbReference type="OrthoDB" id="4664297at2759"/>
<evidence type="ECO:0000256" key="4">
    <source>
        <dbReference type="ARBA" id="ARBA00022857"/>
    </source>
</evidence>
<keyword evidence="10" id="KW-1185">Reference proteome</keyword>
<dbReference type="GO" id="GO:0046654">
    <property type="term" value="P:tetrahydrofolate biosynthetic process"/>
    <property type="evidence" value="ECO:0007669"/>
    <property type="project" value="UniProtKB-UniPathway"/>
</dbReference>
<organism evidence="9 10">
    <name type="scientific">Intoshia linei</name>
    <dbReference type="NCBI Taxonomy" id="1819745"/>
    <lineage>
        <taxon>Eukaryota</taxon>
        <taxon>Metazoa</taxon>
        <taxon>Spiralia</taxon>
        <taxon>Lophotrochozoa</taxon>
        <taxon>Mesozoa</taxon>
        <taxon>Orthonectida</taxon>
        <taxon>Rhopaluridae</taxon>
        <taxon>Intoshia</taxon>
    </lineage>
</organism>
<dbReference type="Gene3D" id="3.40.430.10">
    <property type="entry name" value="Dihydrofolate Reductase, subunit A"/>
    <property type="match status" value="1"/>
</dbReference>
<dbReference type="EC" id="1.5.1.3" evidence="2"/>
<dbReference type="GO" id="GO:0005739">
    <property type="term" value="C:mitochondrion"/>
    <property type="evidence" value="ECO:0007669"/>
    <property type="project" value="TreeGrafter"/>
</dbReference>
<dbReference type="GO" id="GO:0004146">
    <property type="term" value="F:dihydrofolate reductase activity"/>
    <property type="evidence" value="ECO:0007669"/>
    <property type="project" value="UniProtKB-EC"/>
</dbReference>
<dbReference type="EMBL" id="LWCA01000022">
    <property type="protein sequence ID" value="OAF71814.1"/>
    <property type="molecule type" value="Genomic_DNA"/>
</dbReference>
<evidence type="ECO:0000313" key="9">
    <source>
        <dbReference type="EMBL" id="OAF71814.1"/>
    </source>
</evidence>
<dbReference type="InterPro" id="IPR012259">
    <property type="entry name" value="DHFR"/>
</dbReference>
<accession>A0A177BE26</accession>
<evidence type="ECO:0000256" key="3">
    <source>
        <dbReference type="ARBA" id="ARBA00022563"/>
    </source>
</evidence>
<comment type="catalytic activity">
    <reaction evidence="6">
        <text>(6S)-5,6,7,8-tetrahydrofolate + NADP(+) = 7,8-dihydrofolate + NADPH + H(+)</text>
        <dbReference type="Rhea" id="RHEA:15009"/>
        <dbReference type="ChEBI" id="CHEBI:15378"/>
        <dbReference type="ChEBI" id="CHEBI:57451"/>
        <dbReference type="ChEBI" id="CHEBI:57453"/>
        <dbReference type="ChEBI" id="CHEBI:57783"/>
        <dbReference type="ChEBI" id="CHEBI:58349"/>
        <dbReference type="EC" id="1.5.1.3"/>
    </reaction>
</comment>
<dbReference type="PANTHER" id="PTHR48069">
    <property type="entry name" value="DIHYDROFOLATE REDUCTASE"/>
    <property type="match status" value="1"/>
</dbReference>
<dbReference type="Pfam" id="PF00186">
    <property type="entry name" value="DHFR_1"/>
    <property type="match status" value="1"/>
</dbReference>
<sequence length="205" mass="23723">MKPTLSLILARCKANDGIGFKGSLPWSISQDMKFFQKKTKKVDSCHENLPNYQNAVIMGRITWESIPEKFKPLHDRFNIILSKTTKEPTKIELNGLFYHMCGDIDQAFNIIENNSISITFVIGGNSIYNQVLTNYANRVRNIYLTDIVSNHSYNVDTHFIYPLPNKQFELTENESVHNQLDKLNNVRVDLEFSCFTNIHFVNEQN</sequence>
<keyword evidence="4" id="KW-0521">NADP</keyword>
<gene>
    <name evidence="9" type="ORF">A3Q56_00434</name>
</gene>
<evidence type="ECO:0000256" key="6">
    <source>
        <dbReference type="ARBA" id="ARBA00048873"/>
    </source>
</evidence>
<evidence type="ECO:0000259" key="8">
    <source>
        <dbReference type="PROSITE" id="PS51330"/>
    </source>
</evidence>
<evidence type="ECO:0000256" key="1">
    <source>
        <dbReference type="ARBA" id="ARBA00004903"/>
    </source>
</evidence>
<dbReference type="Proteomes" id="UP000078046">
    <property type="component" value="Unassembled WGS sequence"/>
</dbReference>
<evidence type="ECO:0000313" key="10">
    <source>
        <dbReference type="Proteomes" id="UP000078046"/>
    </source>
</evidence>
<keyword evidence="3" id="KW-0554">One-carbon metabolism</keyword>
<comment type="caution">
    <text evidence="9">The sequence shown here is derived from an EMBL/GenBank/DDBJ whole genome shotgun (WGS) entry which is preliminary data.</text>
</comment>
<dbReference type="GO" id="GO:0046655">
    <property type="term" value="P:folic acid metabolic process"/>
    <property type="evidence" value="ECO:0007669"/>
    <property type="project" value="TreeGrafter"/>
</dbReference>
<dbReference type="PROSITE" id="PS00075">
    <property type="entry name" value="DHFR_1"/>
    <property type="match status" value="1"/>
</dbReference>
<evidence type="ECO:0000256" key="5">
    <source>
        <dbReference type="ARBA" id="ARBA00023002"/>
    </source>
</evidence>
<dbReference type="InterPro" id="IPR017925">
    <property type="entry name" value="DHFR_CS"/>
</dbReference>
<dbReference type="PANTHER" id="PTHR48069:SF3">
    <property type="entry name" value="DIHYDROFOLATE REDUCTASE"/>
    <property type="match status" value="1"/>
</dbReference>
<reference evidence="9 10" key="1">
    <citation type="submission" date="2016-04" db="EMBL/GenBank/DDBJ databases">
        <title>The genome of Intoshia linei affirms orthonectids as highly simplified spiralians.</title>
        <authorList>
            <person name="Mikhailov K.V."/>
            <person name="Slusarev G.S."/>
            <person name="Nikitin M.A."/>
            <person name="Logacheva M.D."/>
            <person name="Penin A."/>
            <person name="Aleoshin V."/>
            <person name="Panchin Y.V."/>
        </authorList>
    </citation>
    <scope>NUCLEOTIDE SEQUENCE [LARGE SCALE GENOMIC DNA]</scope>
    <source>
        <strain evidence="9">Intl2013</strain>
        <tissue evidence="9">Whole animal</tissue>
    </source>
</reference>
<dbReference type="GO" id="GO:0046452">
    <property type="term" value="P:dihydrofolate metabolic process"/>
    <property type="evidence" value="ECO:0007669"/>
    <property type="project" value="TreeGrafter"/>
</dbReference>
<dbReference type="UniPathway" id="UPA00077">
    <property type="reaction ID" value="UER00158"/>
</dbReference>
<dbReference type="SUPFAM" id="SSF53597">
    <property type="entry name" value="Dihydrofolate reductase-like"/>
    <property type="match status" value="1"/>
</dbReference>
<dbReference type="PROSITE" id="PS51330">
    <property type="entry name" value="DHFR_2"/>
    <property type="match status" value="1"/>
</dbReference>
<feature type="domain" description="DHFR" evidence="8">
    <location>
        <begin position="4"/>
        <end position="205"/>
    </location>
</feature>
<comment type="similarity">
    <text evidence="7">Belongs to the dihydrofolate reductase family.</text>
</comment>
<dbReference type="AlphaFoldDB" id="A0A177BE26"/>
<dbReference type="PRINTS" id="PR00070">
    <property type="entry name" value="DHFR"/>
</dbReference>
<keyword evidence="5" id="KW-0560">Oxidoreductase</keyword>
<dbReference type="GO" id="GO:0006730">
    <property type="term" value="P:one-carbon metabolic process"/>
    <property type="evidence" value="ECO:0007669"/>
    <property type="project" value="UniProtKB-KW"/>
</dbReference>
<dbReference type="InterPro" id="IPR024072">
    <property type="entry name" value="DHFR-like_dom_sf"/>
</dbReference>
<proteinExistence type="inferred from homology"/>
<evidence type="ECO:0000256" key="7">
    <source>
        <dbReference type="RuleBase" id="RU004474"/>
    </source>
</evidence>
<evidence type="ECO:0000256" key="2">
    <source>
        <dbReference type="ARBA" id="ARBA00012856"/>
    </source>
</evidence>